<dbReference type="AlphaFoldDB" id="A0A8H6A3E2"/>
<comment type="caution">
    <text evidence="1">The sequence shown here is derived from an EMBL/GenBank/DDBJ whole genome shotgun (WGS) entry which is preliminary data.</text>
</comment>
<dbReference type="EMBL" id="SPNV01000150">
    <property type="protein sequence ID" value="KAF5859870.1"/>
    <property type="molecule type" value="Genomic_DNA"/>
</dbReference>
<dbReference type="Proteomes" id="UP000541154">
    <property type="component" value="Unassembled WGS sequence"/>
</dbReference>
<evidence type="ECO:0000313" key="1">
    <source>
        <dbReference type="EMBL" id="KAF5859870.1"/>
    </source>
</evidence>
<organism evidence="1 2">
    <name type="scientific">Petromyces alliaceus</name>
    <name type="common">Aspergillus alliaceus</name>
    <dbReference type="NCBI Taxonomy" id="209559"/>
    <lineage>
        <taxon>Eukaryota</taxon>
        <taxon>Fungi</taxon>
        <taxon>Dikarya</taxon>
        <taxon>Ascomycota</taxon>
        <taxon>Pezizomycotina</taxon>
        <taxon>Eurotiomycetes</taxon>
        <taxon>Eurotiomycetidae</taxon>
        <taxon>Eurotiales</taxon>
        <taxon>Aspergillaceae</taxon>
        <taxon>Aspergillus</taxon>
        <taxon>Aspergillus subgen. Circumdati</taxon>
    </lineage>
</organism>
<accession>A0A8H6A3E2</accession>
<name>A0A8H6A3E2_PETAA</name>
<proteinExistence type="predicted"/>
<reference evidence="1 2" key="1">
    <citation type="submission" date="2019-04" db="EMBL/GenBank/DDBJ databases">
        <title>Aspergillus burnettii sp. nov., novel species from soil in southeast Queensland.</title>
        <authorList>
            <person name="Gilchrist C.L.M."/>
            <person name="Pitt J.I."/>
            <person name="Lange L."/>
            <person name="Lacey H.J."/>
            <person name="Vuong D."/>
            <person name="Midgley D.J."/>
            <person name="Greenfield P."/>
            <person name="Bradbury M."/>
            <person name="Lacey E."/>
            <person name="Busk P.K."/>
            <person name="Pilgaard B."/>
            <person name="Chooi Y.H."/>
            <person name="Piggott A.M."/>
        </authorList>
    </citation>
    <scope>NUCLEOTIDE SEQUENCE [LARGE SCALE GENOMIC DNA]</scope>
    <source>
        <strain evidence="1 2">FRR 5400</strain>
    </source>
</reference>
<protein>
    <submittedName>
        <fullName evidence="1">Uncharacterized protein</fullName>
    </submittedName>
</protein>
<gene>
    <name evidence="1" type="ORF">ETB97_002361</name>
</gene>
<sequence length="78" mass="8762">MDLKIDDVNQYVVTNIVTLSRKVDDQGLGLAVIEYSLVALTHYIKTTTIAMGENDTLCDSPIRIDFRRTLLMSTSLNQ</sequence>
<evidence type="ECO:0000313" key="2">
    <source>
        <dbReference type="Proteomes" id="UP000541154"/>
    </source>
</evidence>
<keyword evidence="2" id="KW-1185">Reference proteome</keyword>